<evidence type="ECO:0000256" key="2">
    <source>
        <dbReference type="ARBA" id="ARBA00022723"/>
    </source>
</evidence>
<dbReference type="InterPro" id="IPR023696">
    <property type="entry name" value="Ureohydrolase_dom_sf"/>
</dbReference>
<dbReference type="GO" id="GO:0046872">
    <property type="term" value="F:metal ion binding"/>
    <property type="evidence" value="ECO:0007669"/>
    <property type="project" value="UniProtKB-KW"/>
</dbReference>
<comment type="similarity">
    <text evidence="1">Belongs to the arginase family. Agmatinase subfamily.</text>
</comment>
<keyword evidence="3 4" id="KW-0378">Hydrolase</keyword>
<comment type="caution">
    <text evidence="6">The sequence shown here is derived from an EMBL/GenBank/DDBJ whole genome shotgun (WGS) entry which is preliminary data.</text>
</comment>
<sequence>MRLATLPALLALNLARVNVHAHHQRDEFHQQPLGMDLVDVDVATEPWTSKYGAQVDLGYTGPLSFSHLPYSRCLDDGAARFDIGLLGMPFDTTTSYRPGARFGPFAIRAGSRRQGTGRSTLAWGTSPEELGAGLLDCGDIPLSAYDNAKALDQMEAAYSTLLARPVRGGATAAYKPSTAAFAIDGKEHPRLVTLGGDHTIVLPILRSLNKVYGPVSVIHFDAHLDTWAPLPGTVGQERITHGSFFAIAAEEGLMTNTSVHAGIRCQMNGKQDIEHDDSVGFQVISTDDIDDYGIVQVVKKIRERIGSSPVYLSLDIDVVDPGMAPATGTPEPGGWTTREVKRILRGLSGLNFVGADIVEVAPAYDNADITGIAAADIVYDFLAMMQLDIPPVPHVGPFSKADLLL</sequence>
<protein>
    <submittedName>
        <fullName evidence="6">Arginase family-domain-containing protein</fullName>
    </submittedName>
</protein>
<keyword evidence="7" id="KW-1185">Reference proteome</keyword>
<evidence type="ECO:0000256" key="1">
    <source>
        <dbReference type="ARBA" id="ARBA00009227"/>
    </source>
</evidence>
<feature type="signal peptide" evidence="5">
    <location>
        <begin position="1"/>
        <end position="21"/>
    </location>
</feature>
<dbReference type="AlphaFoldDB" id="A0AAD7CST1"/>
<dbReference type="PRINTS" id="PR00116">
    <property type="entry name" value="ARGINASE"/>
</dbReference>
<dbReference type="CDD" id="cd11592">
    <property type="entry name" value="Agmatinase_PAH"/>
    <property type="match status" value="1"/>
</dbReference>
<dbReference type="FunFam" id="3.40.800.10:FF:000014">
    <property type="entry name" value="Arginase family protein"/>
    <property type="match status" value="1"/>
</dbReference>
<organism evidence="6 7">
    <name type="scientific">Mycena rosella</name>
    <name type="common">Pink bonnet</name>
    <name type="synonym">Agaricus rosellus</name>
    <dbReference type="NCBI Taxonomy" id="1033263"/>
    <lineage>
        <taxon>Eukaryota</taxon>
        <taxon>Fungi</taxon>
        <taxon>Dikarya</taxon>
        <taxon>Basidiomycota</taxon>
        <taxon>Agaricomycotina</taxon>
        <taxon>Agaricomycetes</taxon>
        <taxon>Agaricomycetidae</taxon>
        <taxon>Agaricales</taxon>
        <taxon>Marasmiineae</taxon>
        <taxon>Mycenaceae</taxon>
        <taxon>Mycena</taxon>
    </lineage>
</organism>
<dbReference type="EMBL" id="JARKIE010000282">
    <property type="protein sequence ID" value="KAJ7658102.1"/>
    <property type="molecule type" value="Genomic_DNA"/>
</dbReference>
<evidence type="ECO:0000313" key="6">
    <source>
        <dbReference type="EMBL" id="KAJ7658102.1"/>
    </source>
</evidence>
<dbReference type="PROSITE" id="PS01053">
    <property type="entry name" value="ARGINASE_1"/>
    <property type="match status" value="1"/>
</dbReference>
<evidence type="ECO:0000256" key="4">
    <source>
        <dbReference type="RuleBase" id="RU003684"/>
    </source>
</evidence>
<dbReference type="PANTHER" id="PTHR11358:SF26">
    <property type="entry name" value="GUANIDINO ACID HYDROLASE, MITOCHONDRIAL"/>
    <property type="match status" value="1"/>
</dbReference>
<evidence type="ECO:0000256" key="5">
    <source>
        <dbReference type="SAM" id="SignalP"/>
    </source>
</evidence>
<dbReference type="GO" id="GO:0033389">
    <property type="term" value="P:putrescine biosynthetic process from arginine, via agmatine"/>
    <property type="evidence" value="ECO:0007669"/>
    <property type="project" value="TreeGrafter"/>
</dbReference>
<reference evidence="6" key="1">
    <citation type="submission" date="2023-03" db="EMBL/GenBank/DDBJ databases">
        <title>Massive genome expansion in bonnet fungi (Mycena s.s.) driven by repeated elements and novel gene families across ecological guilds.</title>
        <authorList>
            <consortium name="Lawrence Berkeley National Laboratory"/>
            <person name="Harder C.B."/>
            <person name="Miyauchi S."/>
            <person name="Viragh M."/>
            <person name="Kuo A."/>
            <person name="Thoen E."/>
            <person name="Andreopoulos B."/>
            <person name="Lu D."/>
            <person name="Skrede I."/>
            <person name="Drula E."/>
            <person name="Henrissat B."/>
            <person name="Morin E."/>
            <person name="Kohler A."/>
            <person name="Barry K."/>
            <person name="LaButti K."/>
            <person name="Morin E."/>
            <person name="Salamov A."/>
            <person name="Lipzen A."/>
            <person name="Mereny Z."/>
            <person name="Hegedus B."/>
            <person name="Baldrian P."/>
            <person name="Stursova M."/>
            <person name="Weitz H."/>
            <person name="Taylor A."/>
            <person name="Grigoriev I.V."/>
            <person name="Nagy L.G."/>
            <person name="Martin F."/>
            <person name="Kauserud H."/>
        </authorList>
    </citation>
    <scope>NUCLEOTIDE SEQUENCE</scope>
    <source>
        <strain evidence="6">CBHHK067</strain>
    </source>
</reference>
<dbReference type="Proteomes" id="UP001221757">
    <property type="component" value="Unassembled WGS sequence"/>
</dbReference>
<dbReference type="InterPro" id="IPR020855">
    <property type="entry name" value="Ureohydrolase_Mn_BS"/>
</dbReference>
<evidence type="ECO:0000256" key="3">
    <source>
        <dbReference type="ARBA" id="ARBA00022801"/>
    </source>
</evidence>
<evidence type="ECO:0000313" key="7">
    <source>
        <dbReference type="Proteomes" id="UP001221757"/>
    </source>
</evidence>
<keyword evidence="5" id="KW-0732">Signal</keyword>
<dbReference type="PANTHER" id="PTHR11358">
    <property type="entry name" value="ARGINASE/AGMATINASE"/>
    <property type="match status" value="1"/>
</dbReference>
<accession>A0AAD7CST1</accession>
<dbReference type="InterPro" id="IPR006035">
    <property type="entry name" value="Ureohydrolase"/>
</dbReference>
<proteinExistence type="inferred from homology"/>
<gene>
    <name evidence="6" type="ORF">B0H17DRAFT_1097126</name>
</gene>
<keyword evidence="2" id="KW-0479">Metal-binding</keyword>
<name>A0AAD7CST1_MYCRO</name>
<dbReference type="GO" id="GO:0008783">
    <property type="term" value="F:agmatinase activity"/>
    <property type="evidence" value="ECO:0007669"/>
    <property type="project" value="TreeGrafter"/>
</dbReference>
<dbReference type="PROSITE" id="PS51409">
    <property type="entry name" value="ARGINASE_2"/>
    <property type="match status" value="1"/>
</dbReference>
<feature type="chain" id="PRO_5042135288" evidence="5">
    <location>
        <begin position="22"/>
        <end position="405"/>
    </location>
</feature>
<dbReference type="Gene3D" id="3.40.800.10">
    <property type="entry name" value="Ureohydrolase domain"/>
    <property type="match status" value="1"/>
</dbReference>
<dbReference type="SUPFAM" id="SSF52768">
    <property type="entry name" value="Arginase/deacetylase"/>
    <property type="match status" value="1"/>
</dbReference>
<dbReference type="Pfam" id="PF00491">
    <property type="entry name" value="Arginase"/>
    <property type="match status" value="1"/>
</dbReference>